<evidence type="ECO:0000313" key="3">
    <source>
        <dbReference type="EMBL" id="KIL43276.1"/>
    </source>
</evidence>
<proteinExistence type="predicted"/>
<dbReference type="InterPro" id="IPR007527">
    <property type="entry name" value="Znf_SWIM"/>
</dbReference>
<dbReference type="Proteomes" id="UP000031972">
    <property type="component" value="Unassembled WGS sequence"/>
</dbReference>
<evidence type="ECO:0000256" key="1">
    <source>
        <dbReference type="PROSITE-ProRule" id="PRU00325"/>
    </source>
</evidence>
<organism evidence="3 4">
    <name type="scientific">Jeotgalibacillus campisalis</name>
    <dbReference type="NCBI Taxonomy" id="220754"/>
    <lineage>
        <taxon>Bacteria</taxon>
        <taxon>Bacillati</taxon>
        <taxon>Bacillota</taxon>
        <taxon>Bacilli</taxon>
        <taxon>Bacillales</taxon>
        <taxon>Caryophanaceae</taxon>
        <taxon>Jeotgalibacillus</taxon>
    </lineage>
</organism>
<dbReference type="GO" id="GO:0008270">
    <property type="term" value="F:zinc ion binding"/>
    <property type="evidence" value="ECO:0007669"/>
    <property type="project" value="UniProtKB-KW"/>
</dbReference>
<dbReference type="PATRIC" id="fig|220754.4.peg.3690"/>
<comment type="caution">
    <text evidence="3">The sequence shown here is derived from an EMBL/GenBank/DDBJ whole genome shotgun (WGS) entry which is preliminary data.</text>
</comment>
<evidence type="ECO:0000313" key="4">
    <source>
        <dbReference type="Proteomes" id="UP000031972"/>
    </source>
</evidence>
<dbReference type="EMBL" id="JXRR01000022">
    <property type="protein sequence ID" value="KIL43276.1"/>
    <property type="molecule type" value="Genomic_DNA"/>
</dbReference>
<dbReference type="AlphaFoldDB" id="A0A0C2VFF9"/>
<keyword evidence="1" id="KW-0479">Metal-binding</keyword>
<gene>
    <name evidence="3" type="ORF">KR50_36790</name>
</gene>
<feature type="domain" description="SWIM-type" evidence="2">
    <location>
        <begin position="66"/>
        <end position="101"/>
    </location>
</feature>
<dbReference type="Pfam" id="PF04434">
    <property type="entry name" value="SWIM"/>
    <property type="match status" value="1"/>
</dbReference>
<protein>
    <recommendedName>
        <fullName evidence="2">SWIM-type domain-containing protein</fullName>
    </recommendedName>
</protein>
<accession>A0A0C2VFF9</accession>
<sequence length="521" mass="61756">MSFQSQSFTSGIEKLEQKLFQQFMPSNQQDERLIQKGLFLYRQGTVYDGGYDPSMNMLRAKVRDVYQVNVRISLDPAKSSSCSCPEEDWCRHRMAVFFKFYQQTSSVSQWITKWRNHKPAMIKIEKSPQSWKRIVQEAIASMNYSQLLEQPFLFDHYIKNAQLTIQKKTPMEKEWKPLYELHTSFWLFIYVSREIHSHDPSVLSNESVMEILGMILEEMEDALSDLAVYARPFAFDPFMEDLRTGSHELLEAISSPVSYSVYSLLWFQLFTTKAWREKELTRISELDEEKDELYFARTGLALLLMKNDVWKEQFRLSSPSVLPHAVRWMEWMMWDDRMDAAVTILQELPKKIPAHVEKFDTESEKRSFAHWLIRKLESGKLRLYASDSTIAVYESLLPYSARHLGSLMLDAGRYKEWVELVDWIGFSPEELELAGFKQLITKRPDFAVPLLHQWIEELIAGRQRETYRKAVSYLKKLKKIYTQSNQTQKWEHYFDAILLQHRRLRAFHEECRRGKLIHVDE</sequence>
<evidence type="ECO:0000259" key="2">
    <source>
        <dbReference type="PROSITE" id="PS50966"/>
    </source>
</evidence>
<dbReference type="OrthoDB" id="7593573at2"/>
<dbReference type="PROSITE" id="PS50966">
    <property type="entry name" value="ZF_SWIM"/>
    <property type="match status" value="1"/>
</dbReference>
<keyword evidence="1" id="KW-0862">Zinc</keyword>
<reference evidence="3 4" key="1">
    <citation type="submission" date="2015-01" db="EMBL/GenBank/DDBJ databases">
        <title>Jeotgalibacillus campisalis genome sequencing.</title>
        <authorList>
            <person name="Goh K.M."/>
            <person name="Chan K.-G."/>
            <person name="Yaakop A.S."/>
            <person name="Ee R."/>
            <person name="Gan H.M."/>
            <person name="Chan C.S."/>
        </authorList>
    </citation>
    <scope>NUCLEOTIDE SEQUENCE [LARGE SCALE GENOMIC DNA]</scope>
    <source>
        <strain evidence="3 4">SF-57</strain>
    </source>
</reference>
<name>A0A0C2VFF9_9BACL</name>
<keyword evidence="1" id="KW-0863">Zinc-finger</keyword>
<keyword evidence="4" id="KW-1185">Reference proteome</keyword>
<dbReference type="RefSeq" id="WP_041061681.1">
    <property type="nucleotide sequence ID" value="NZ_JXRR01000022.1"/>
</dbReference>